<proteinExistence type="predicted"/>
<dbReference type="EMBL" id="MU071582">
    <property type="protein sequence ID" value="KAF5825965.1"/>
    <property type="molecule type" value="Genomic_DNA"/>
</dbReference>
<protein>
    <submittedName>
        <fullName evidence="2">Uncharacterized protein</fullName>
    </submittedName>
</protein>
<sequence>MQGLQNIIRDRVVVRGYATPQTFVESYKEWVEYSEERGDTMMERHEMSQHIRKIWPETPPFFKKFMEGYNSDMHKRGAEVDPTEVQRYQDTWLCGCGWCLNSGYSAESMRYKEVEEERAKRWQGPDEYFEDEREAA</sequence>
<dbReference type="Proteomes" id="UP000815325">
    <property type="component" value="Unassembled WGS sequence"/>
</dbReference>
<accession>A0ABQ7FU58</accession>
<evidence type="ECO:0000313" key="2">
    <source>
        <dbReference type="EMBL" id="KAF5825965.1"/>
    </source>
</evidence>
<name>A0ABQ7FU58_DUNSA</name>
<organism evidence="2 3">
    <name type="scientific">Dunaliella salina</name>
    <name type="common">Green alga</name>
    <name type="synonym">Protococcus salinus</name>
    <dbReference type="NCBI Taxonomy" id="3046"/>
    <lineage>
        <taxon>Eukaryota</taxon>
        <taxon>Viridiplantae</taxon>
        <taxon>Chlorophyta</taxon>
        <taxon>core chlorophytes</taxon>
        <taxon>Chlorophyceae</taxon>
        <taxon>CS clade</taxon>
        <taxon>Chlamydomonadales</taxon>
        <taxon>Dunaliellaceae</taxon>
        <taxon>Dunaliella</taxon>
    </lineage>
</organism>
<comment type="caution">
    <text evidence="2">The sequence shown here is derived from an EMBL/GenBank/DDBJ whole genome shotgun (WGS) entry which is preliminary data.</text>
</comment>
<feature type="compositionally biased region" description="Acidic residues" evidence="1">
    <location>
        <begin position="127"/>
        <end position="136"/>
    </location>
</feature>
<reference evidence="2" key="1">
    <citation type="submission" date="2017-08" db="EMBL/GenBank/DDBJ databases">
        <authorList>
            <person name="Polle J.E."/>
            <person name="Barry K."/>
            <person name="Cushman J."/>
            <person name="Schmutz J."/>
            <person name="Tran D."/>
            <person name="Hathwaick L.T."/>
            <person name="Yim W.C."/>
            <person name="Jenkins J."/>
            <person name="Mckie-Krisberg Z.M."/>
            <person name="Prochnik S."/>
            <person name="Lindquist E."/>
            <person name="Dockter R.B."/>
            <person name="Adam C."/>
            <person name="Molina H."/>
            <person name="Bunkerborg J."/>
            <person name="Jin E."/>
            <person name="Buchheim M."/>
            <person name="Magnuson J."/>
        </authorList>
    </citation>
    <scope>NUCLEOTIDE SEQUENCE</scope>
    <source>
        <strain evidence="2">CCAP 19/18</strain>
    </source>
</reference>
<evidence type="ECO:0000313" key="3">
    <source>
        <dbReference type="Proteomes" id="UP000815325"/>
    </source>
</evidence>
<gene>
    <name evidence="2" type="ORF">DUNSADRAFT_5627</name>
</gene>
<feature type="region of interest" description="Disordered" evidence="1">
    <location>
        <begin position="117"/>
        <end position="136"/>
    </location>
</feature>
<keyword evidence="3" id="KW-1185">Reference proteome</keyword>
<evidence type="ECO:0000256" key="1">
    <source>
        <dbReference type="SAM" id="MobiDB-lite"/>
    </source>
</evidence>